<name>A0A4C1SGI8_EUMVA</name>
<keyword evidence="2" id="KW-1185">Reference proteome</keyword>
<sequence length="97" mass="10654">MVTFKPDVILVLIGTVVSSRGQLKAETLYQHDPTNERRTPDAPQSPCGCRVLNIPAIVLFCQTAGGCRGGWSHFGIEAVREECCWRSDDVCDAAFEL</sequence>
<reference evidence="1 2" key="1">
    <citation type="journal article" date="2019" name="Commun. Biol.">
        <title>The bagworm genome reveals a unique fibroin gene that provides high tensile strength.</title>
        <authorList>
            <person name="Kono N."/>
            <person name="Nakamura H."/>
            <person name="Ohtoshi R."/>
            <person name="Tomita M."/>
            <person name="Numata K."/>
            <person name="Arakawa K."/>
        </authorList>
    </citation>
    <scope>NUCLEOTIDE SEQUENCE [LARGE SCALE GENOMIC DNA]</scope>
</reference>
<evidence type="ECO:0000313" key="1">
    <source>
        <dbReference type="EMBL" id="GBP01006.1"/>
    </source>
</evidence>
<gene>
    <name evidence="1" type="ORF">EVAR_2288_1</name>
</gene>
<dbReference type="AlphaFoldDB" id="A0A4C1SGI8"/>
<dbReference type="EMBL" id="BGZK01000007">
    <property type="protein sequence ID" value="GBP01006.1"/>
    <property type="molecule type" value="Genomic_DNA"/>
</dbReference>
<evidence type="ECO:0000313" key="2">
    <source>
        <dbReference type="Proteomes" id="UP000299102"/>
    </source>
</evidence>
<protein>
    <submittedName>
        <fullName evidence="1">Uncharacterized protein</fullName>
    </submittedName>
</protein>
<comment type="caution">
    <text evidence="1">The sequence shown here is derived from an EMBL/GenBank/DDBJ whole genome shotgun (WGS) entry which is preliminary data.</text>
</comment>
<dbReference type="Proteomes" id="UP000299102">
    <property type="component" value="Unassembled WGS sequence"/>
</dbReference>
<accession>A0A4C1SGI8</accession>
<proteinExistence type="predicted"/>
<organism evidence="1 2">
    <name type="scientific">Eumeta variegata</name>
    <name type="common">Bagworm moth</name>
    <name type="synonym">Eumeta japonica</name>
    <dbReference type="NCBI Taxonomy" id="151549"/>
    <lineage>
        <taxon>Eukaryota</taxon>
        <taxon>Metazoa</taxon>
        <taxon>Ecdysozoa</taxon>
        <taxon>Arthropoda</taxon>
        <taxon>Hexapoda</taxon>
        <taxon>Insecta</taxon>
        <taxon>Pterygota</taxon>
        <taxon>Neoptera</taxon>
        <taxon>Endopterygota</taxon>
        <taxon>Lepidoptera</taxon>
        <taxon>Glossata</taxon>
        <taxon>Ditrysia</taxon>
        <taxon>Tineoidea</taxon>
        <taxon>Psychidae</taxon>
        <taxon>Oiketicinae</taxon>
        <taxon>Eumeta</taxon>
    </lineage>
</organism>